<feature type="domain" description="C2H2-type" evidence="3">
    <location>
        <begin position="96"/>
        <end position="127"/>
    </location>
</feature>
<dbReference type="EMBL" id="KV425895">
    <property type="protein sequence ID" value="KZW01262.1"/>
    <property type="molecule type" value="Genomic_DNA"/>
</dbReference>
<evidence type="ECO:0000256" key="1">
    <source>
        <dbReference type="PROSITE-ProRule" id="PRU00042"/>
    </source>
</evidence>
<dbReference type="GO" id="GO:0006355">
    <property type="term" value="P:regulation of DNA-templated transcription"/>
    <property type="evidence" value="ECO:0007669"/>
    <property type="project" value="InterPro"/>
</dbReference>
<dbReference type="STRING" id="1314781.A0A165NUZ3"/>
<dbReference type="PANTHER" id="PTHR36167:SF3">
    <property type="entry name" value="C2H2 FINGER DOMAIN TRANSCRIPTION FACTOR (EUROFUNG)-RELATED"/>
    <property type="match status" value="1"/>
</dbReference>
<dbReference type="Proteomes" id="UP000077266">
    <property type="component" value="Unassembled WGS sequence"/>
</dbReference>
<organism evidence="4 5">
    <name type="scientific">Exidia glandulosa HHB12029</name>
    <dbReference type="NCBI Taxonomy" id="1314781"/>
    <lineage>
        <taxon>Eukaryota</taxon>
        <taxon>Fungi</taxon>
        <taxon>Dikarya</taxon>
        <taxon>Basidiomycota</taxon>
        <taxon>Agaricomycotina</taxon>
        <taxon>Agaricomycetes</taxon>
        <taxon>Auriculariales</taxon>
        <taxon>Exidiaceae</taxon>
        <taxon>Exidia</taxon>
    </lineage>
</organism>
<protein>
    <recommendedName>
        <fullName evidence="3">C2H2-type domain-containing protein</fullName>
    </recommendedName>
</protein>
<dbReference type="InParanoid" id="A0A165NUZ3"/>
<dbReference type="GO" id="GO:0008270">
    <property type="term" value="F:zinc ion binding"/>
    <property type="evidence" value="ECO:0007669"/>
    <property type="project" value="UniProtKB-KW"/>
</dbReference>
<dbReference type="InterPro" id="IPR039327">
    <property type="entry name" value="CON7-like"/>
</dbReference>
<dbReference type="Gene3D" id="3.30.160.60">
    <property type="entry name" value="Classic Zinc Finger"/>
    <property type="match status" value="1"/>
</dbReference>
<feature type="compositionally biased region" description="Low complexity" evidence="2">
    <location>
        <begin position="23"/>
        <end position="43"/>
    </location>
</feature>
<dbReference type="PROSITE" id="PS50157">
    <property type="entry name" value="ZINC_FINGER_C2H2_2"/>
    <property type="match status" value="1"/>
</dbReference>
<feature type="region of interest" description="Disordered" evidence="2">
    <location>
        <begin position="1"/>
        <end position="68"/>
    </location>
</feature>
<feature type="compositionally biased region" description="Low complexity" evidence="2">
    <location>
        <begin position="1"/>
        <end position="11"/>
    </location>
</feature>
<sequence>MFQQFQPQQQQWNGGPKVELPDDQLLQQDQRSQSSASSSPGLPHHLAGSGNGYNTTPSPPPQSSSQQQKTFAFIALPGNQVRKRPRRRYDEIERLYPCSWPNCNKSYGTLNHLNAHVTMQRHGEKRSPNEFKEMRKQWRKQKKDEAALQAMQHAHHHAQYGGMHSHVTPPRRDLNSPSSLGFPSPTEFSPIDGENGMPPGVSVMPRRMSLPNLGLNGLGLDVSPPPPMPQFPHGGMNLPSLNLAPIPPQDFWMQQHAPQSAPPHQLSFLHEPLHLPQQRLPHDSTLLTPLQRSDD</sequence>
<evidence type="ECO:0000313" key="5">
    <source>
        <dbReference type="Proteomes" id="UP000077266"/>
    </source>
</evidence>
<keyword evidence="1" id="KW-0863">Zinc-finger</keyword>
<keyword evidence="1" id="KW-0862">Zinc</keyword>
<feature type="region of interest" description="Disordered" evidence="2">
    <location>
        <begin position="161"/>
        <end position="199"/>
    </location>
</feature>
<evidence type="ECO:0000259" key="3">
    <source>
        <dbReference type="PROSITE" id="PS50157"/>
    </source>
</evidence>
<accession>A0A165NUZ3</accession>
<proteinExistence type="predicted"/>
<evidence type="ECO:0000256" key="2">
    <source>
        <dbReference type="SAM" id="MobiDB-lite"/>
    </source>
</evidence>
<dbReference type="PANTHER" id="PTHR36167">
    <property type="entry name" value="C2H2 FINGER DOMAIN TRANSCRIPTION FACTOR (EUROFUNG)-RELATED"/>
    <property type="match status" value="1"/>
</dbReference>
<gene>
    <name evidence="4" type="ORF">EXIGLDRAFT_603291</name>
</gene>
<keyword evidence="5" id="KW-1185">Reference proteome</keyword>
<keyword evidence="1" id="KW-0479">Metal-binding</keyword>
<reference evidence="4 5" key="1">
    <citation type="journal article" date="2016" name="Mol. Biol. Evol.">
        <title>Comparative Genomics of Early-Diverging Mushroom-Forming Fungi Provides Insights into the Origins of Lignocellulose Decay Capabilities.</title>
        <authorList>
            <person name="Nagy L.G."/>
            <person name="Riley R."/>
            <person name="Tritt A."/>
            <person name="Adam C."/>
            <person name="Daum C."/>
            <person name="Floudas D."/>
            <person name="Sun H."/>
            <person name="Yadav J.S."/>
            <person name="Pangilinan J."/>
            <person name="Larsson K.H."/>
            <person name="Matsuura K."/>
            <person name="Barry K."/>
            <person name="Labutti K."/>
            <person name="Kuo R."/>
            <person name="Ohm R.A."/>
            <person name="Bhattacharya S.S."/>
            <person name="Shirouzu T."/>
            <person name="Yoshinaga Y."/>
            <person name="Martin F.M."/>
            <person name="Grigoriev I.V."/>
            <person name="Hibbett D.S."/>
        </authorList>
    </citation>
    <scope>NUCLEOTIDE SEQUENCE [LARGE SCALE GENOMIC DNA]</scope>
    <source>
        <strain evidence="4 5">HHB12029</strain>
    </source>
</reference>
<evidence type="ECO:0000313" key="4">
    <source>
        <dbReference type="EMBL" id="KZW01262.1"/>
    </source>
</evidence>
<name>A0A165NUZ3_EXIGL</name>
<dbReference type="PROSITE" id="PS00028">
    <property type="entry name" value="ZINC_FINGER_C2H2_1"/>
    <property type="match status" value="1"/>
</dbReference>
<dbReference type="OrthoDB" id="1939603at2759"/>
<dbReference type="InterPro" id="IPR013087">
    <property type="entry name" value="Znf_C2H2_type"/>
</dbReference>
<dbReference type="AlphaFoldDB" id="A0A165NUZ3"/>